<dbReference type="PROSITE" id="PS50878">
    <property type="entry name" value="RT_POL"/>
    <property type="match status" value="1"/>
</dbReference>
<keyword evidence="2" id="KW-0808">Transferase</keyword>
<evidence type="ECO:0000313" key="3">
    <source>
        <dbReference type="Proteomes" id="UP000539052"/>
    </source>
</evidence>
<dbReference type="EMBL" id="JAAOXG010000019">
    <property type="protein sequence ID" value="NNJ30078.1"/>
    <property type="molecule type" value="Genomic_DNA"/>
</dbReference>
<dbReference type="Proteomes" id="UP000539052">
    <property type="component" value="Unassembled WGS sequence"/>
</dbReference>
<reference evidence="2 3" key="1">
    <citation type="submission" date="2020-03" db="EMBL/GenBank/DDBJ databases">
        <title>Genome Sequence of industrial isolate, B5A.</title>
        <authorList>
            <person name="Sharma S."/>
            <person name="Patil P.B."/>
            <person name="Korpole S."/>
        </authorList>
    </citation>
    <scope>NUCLEOTIDE SEQUENCE [LARGE SCALE GENOMIC DNA]</scope>
    <source>
        <strain evidence="2 3">PI-S10-B5A</strain>
    </source>
</reference>
<dbReference type="Pfam" id="PF00078">
    <property type="entry name" value="RVT_1"/>
    <property type="match status" value="1"/>
</dbReference>
<proteinExistence type="predicted"/>
<name>A0ABX1VPB8_9FIRM</name>
<comment type="caution">
    <text evidence="2">The sequence shown here is derived from an EMBL/GenBank/DDBJ whole genome shotgun (WGS) entry which is preliminary data.</text>
</comment>
<protein>
    <submittedName>
        <fullName evidence="2">RNA-directed DNA polymerase</fullName>
    </submittedName>
</protein>
<dbReference type="SUPFAM" id="SSF56672">
    <property type="entry name" value="DNA/RNA polymerases"/>
    <property type="match status" value="1"/>
</dbReference>
<keyword evidence="2" id="KW-0548">Nucleotidyltransferase</keyword>
<evidence type="ECO:0000259" key="1">
    <source>
        <dbReference type="PROSITE" id="PS50878"/>
    </source>
</evidence>
<dbReference type="RefSeq" id="WP_170821288.1">
    <property type="nucleotide sequence ID" value="NZ_JAAOXG010000019.1"/>
</dbReference>
<feature type="domain" description="Reverse transcriptase" evidence="1">
    <location>
        <begin position="1"/>
        <end position="297"/>
    </location>
</feature>
<dbReference type="GO" id="GO:0003964">
    <property type="term" value="F:RNA-directed DNA polymerase activity"/>
    <property type="evidence" value="ECO:0007669"/>
    <property type="project" value="UniProtKB-KW"/>
</dbReference>
<dbReference type="InterPro" id="IPR043502">
    <property type="entry name" value="DNA/RNA_pol_sf"/>
</dbReference>
<keyword evidence="2" id="KW-0695">RNA-directed DNA polymerase</keyword>
<organism evidence="2 3">
    <name type="scientific">Lacrimispora defluvii</name>
    <dbReference type="NCBI Taxonomy" id="2719233"/>
    <lineage>
        <taxon>Bacteria</taxon>
        <taxon>Bacillati</taxon>
        <taxon>Bacillota</taxon>
        <taxon>Clostridia</taxon>
        <taxon>Lachnospirales</taxon>
        <taxon>Lachnospiraceae</taxon>
        <taxon>Lacrimispora</taxon>
    </lineage>
</organism>
<gene>
    <name evidence="2" type="ORF">G9470_09800</name>
</gene>
<sequence length="379" mass="44151">MTSEERREQRYQRRKAARLEKKRSAIGRYDDFERVASLDSLYEAAKEASKGVDWKASVQRYNSLLLFNISKTRAELIAGKDIRRGFICFDICERGKLRHIKSVHFSERVVQKSFCKNVLYPTFTHSLIYDNGASQQGKGTQFALNRLTAQLRRHFRKYGREGGILLIDFSDYFGSVAHEPLFEIYERTFHDPRVIALGKSFISAFGDNGLGLGSETSQINAVMLPNRADHYAKEVLRLHGYDRYMDDTAAIHHNIEYLEECLEKLRVIYSELGIVVNERKTKIVDLKHGFTFLKTHFYITDTGRIIKKPCRESVTRERRKLKKQAHLVETGVLTFDEVRRSYASWRGSMSHRDAYRTVQSMDRLFNRLFIDQWKGGPQP</sequence>
<dbReference type="InterPro" id="IPR000477">
    <property type="entry name" value="RT_dom"/>
</dbReference>
<dbReference type="CDD" id="cd01646">
    <property type="entry name" value="RT_Bac_retron_I"/>
    <property type="match status" value="1"/>
</dbReference>
<evidence type="ECO:0000313" key="2">
    <source>
        <dbReference type="EMBL" id="NNJ30078.1"/>
    </source>
</evidence>
<accession>A0ABX1VPB8</accession>
<keyword evidence="3" id="KW-1185">Reference proteome</keyword>